<dbReference type="Gene3D" id="3.40.50.1000">
    <property type="entry name" value="HAD superfamily/HAD-like"/>
    <property type="match status" value="1"/>
</dbReference>
<evidence type="ECO:0000313" key="2">
    <source>
        <dbReference type="Proteomes" id="UP000649075"/>
    </source>
</evidence>
<dbReference type="Proteomes" id="UP000649075">
    <property type="component" value="Unassembled WGS sequence"/>
</dbReference>
<comment type="caution">
    <text evidence="1">The sequence shown here is derived from an EMBL/GenBank/DDBJ whole genome shotgun (WGS) entry which is preliminary data.</text>
</comment>
<accession>A0ABR7KJZ5</accession>
<sequence>MVKIVVFDLDGTLYDSHKHIDKDTVYKIIELEQKGIVVGIVTGRFYEELDEVIEKLKLREYNGFVASSNGLEIHDFLDGKIKCFTRLSKDEVKELVEEAKKHHMISYVWQNGRYSMFDISFMNGLKKLASAIPFDEHYIKALRETEFEKSISLEVPLYDKVCFAGLPILKLKKSILKQHSEYRFYDVGRLGTELCKKDVGKLEAIQFICGKKNTSIDCVMAFGDNGNDVNLLASCGYGVAMRNGSAQAKKAAKYISDYTNNEQGVLRFINSFFG</sequence>
<dbReference type="RefSeq" id="WP_186999566.1">
    <property type="nucleotide sequence ID" value="NZ_JACRWH010000053.1"/>
</dbReference>
<name>A0ABR7KJZ5_9FIRM</name>
<dbReference type="PANTHER" id="PTHR10000">
    <property type="entry name" value="PHOSPHOSERINE PHOSPHATASE"/>
    <property type="match status" value="1"/>
</dbReference>
<organism evidence="1 2">
    <name type="scientific">Holdemanella hominis</name>
    <dbReference type="NCBI Taxonomy" id="2764327"/>
    <lineage>
        <taxon>Bacteria</taxon>
        <taxon>Bacillati</taxon>
        <taxon>Bacillota</taxon>
        <taxon>Erysipelotrichia</taxon>
        <taxon>Erysipelotrichales</taxon>
        <taxon>Erysipelotrichaceae</taxon>
        <taxon>Holdemanella</taxon>
    </lineage>
</organism>
<gene>
    <name evidence="1" type="ORF">H8911_10080</name>
</gene>
<dbReference type="EMBL" id="JACRWH010000053">
    <property type="protein sequence ID" value="MBC6013050.1"/>
    <property type="molecule type" value="Genomic_DNA"/>
</dbReference>
<dbReference type="InterPro" id="IPR036412">
    <property type="entry name" value="HAD-like_sf"/>
</dbReference>
<proteinExistence type="predicted"/>
<keyword evidence="2" id="KW-1185">Reference proteome</keyword>
<dbReference type="InterPro" id="IPR023214">
    <property type="entry name" value="HAD_sf"/>
</dbReference>
<dbReference type="SUPFAM" id="SSF56784">
    <property type="entry name" value="HAD-like"/>
    <property type="match status" value="1"/>
</dbReference>
<dbReference type="Gene3D" id="3.30.1240.10">
    <property type="match status" value="1"/>
</dbReference>
<protein>
    <submittedName>
        <fullName evidence="1">HAD family phosphatase</fullName>
    </submittedName>
</protein>
<dbReference type="Pfam" id="PF08282">
    <property type="entry name" value="Hydrolase_3"/>
    <property type="match status" value="1"/>
</dbReference>
<dbReference type="InterPro" id="IPR006379">
    <property type="entry name" value="HAD-SF_hydro_IIB"/>
</dbReference>
<dbReference type="NCBIfam" id="TIGR01484">
    <property type="entry name" value="HAD-SF-IIB"/>
    <property type="match status" value="1"/>
</dbReference>
<evidence type="ECO:0000313" key="1">
    <source>
        <dbReference type="EMBL" id="MBC6013050.1"/>
    </source>
</evidence>
<reference evidence="1 2" key="1">
    <citation type="submission" date="2020-08" db="EMBL/GenBank/DDBJ databases">
        <authorList>
            <person name="Liu C."/>
            <person name="Sun Q."/>
        </authorList>
    </citation>
    <scope>NUCLEOTIDE SEQUENCE [LARGE SCALE GENOMIC DNA]</scope>
    <source>
        <strain evidence="1 2">L34</strain>
    </source>
</reference>
<dbReference type="PANTHER" id="PTHR10000:SF8">
    <property type="entry name" value="HAD SUPERFAMILY HYDROLASE-LIKE, TYPE 3"/>
    <property type="match status" value="1"/>
</dbReference>